<sequence>MPDLKFYTLDVFTDVRFGGNQLAVLFGAEDLKDAQLQQIAREFQLAETVFLVPAEKEGDWRARIFTPGREMTFAGHPTIGTALLLAFLGETAGKDQVLLEEIAGLVPVKYRWENGQAVYAELTSPNPPEFREPEATPEQVAQVLGLQQKDIVTLEGVSCGTPYLLVEVNSRAALQNIQFNLPAWEKHLESKWAANLYVFFVAPDEIYARMFAPEPGLLEDSATGSAAVTLAAHLGKRTTEDLESSWVVHQGIEMGRPSRLDITALKLGGKVTETRVGGSAVQVMEGIFRI</sequence>
<dbReference type="SUPFAM" id="SSF54506">
    <property type="entry name" value="Diaminopimelate epimerase-like"/>
    <property type="match status" value="1"/>
</dbReference>
<dbReference type="PANTHER" id="PTHR13774">
    <property type="entry name" value="PHENAZINE BIOSYNTHESIS PROTEIN"/>
    <property type="match status" value="1"/>
</dbReference>
<proteinExistence type="predicted"/>
<accession>A0ABQ2D544</accession>
<dbReference type="PANTHER" id="PTHR13774:SF32">
    <property type="entry name" value="ANTISENSE-ENHANCING SEQUENCE 1"/>
    <property type="match status" value="1"/>
</dbReference>
<dbReference type="RefSeq" id="WP_189004678.1">
    <property type="nucleotide sequence ID" value="NZ_BMOD01000015.1"/>
</dbReference>
<dbReference type="Gene3D" id="3.10.310.10">
    <property type="entry name" value="Diaminopimelate Epimerase, Chain A, domain 1"/>
    <property type="match status" value="2"/>
</dbReference>
<dbReference type="PIRSF" id="PIRSF016184">
    <property type="entry name" value="PhzC_PhzF"/>
    <property type="match status" value="1"/>
</dbReference>
<reference evidence="2" key="1">
    <citation type="journal article" date="2019" name="Int. J. Syst. Evol. Microbiol.">
        <title>The Global Catalogue of Microorganisms (GCM) 10K type strain sequencing project: providing services to taxonomists for standard genome sequencing and annotation.</title>
        <authorList>
            <consortium name="The Broad Institute Genomics Platform"/>
            <consortium name="The Broad Institute Genome Sequencing Center for Infectious Disease"/>
            <person name="Wu L."/>
            <person name="Ma J."/>
        </authorList>
    </citation>
    <scope>NUCLEOTIDE SEQUENCE [LARGE SCALE GENOMIC DNA]</scope>
    <source>
        <strain evidence="2">JCM 14370</strain>
    </source>
</reference>
<gene>
    <name evidence="1" type="ORF">GCM10008938_34630</name>
</gene>
<comment type="caution">
    <text evidence="1">The sequence shown here is derived from an EMBL/GenBank/DDBJ whole genome shotgun (WGS) entry which is preliminary data.</text>
</comment>
<name>A0ABQ2D544_9DEIO</name>
<dbReference type="NCBIfam" id="TIGR00654">
    <property type="entry name" value="PhzF_family"/>
    <property type="match status" value="1"/>
</dbReference>
<dbReference type="Proteomes" id="UP000632222">
    <property type="component" value="Unassembled WGS sequence"/>
</dbReference>
<evidence type="ECO:0000313" key="1">
    <source>
        <dbReference type="EMBL" id="GGJ45391.1"/>
    </source>
</evidence>
<evidence type="ECO:0008006" key="3">
    <source>
        <dbReference type="Google" id="ProtNLM"/>
    </source>
</evidence>
<dbReference type="EMBL" id="BMOD01000015">
    <property type="protein sequence ID" value="GGJ45391.1"/>
    <property type="molecule type" value="Genomic_DNA"/>
</dbReference>
<dbReference type="Pfam" id="PF02567">
    <property type="entry name" value="PhzC-PhzF"/>
    <property type="match status" value="1"/>
</dbReference>
<organism evidence="1 2">
    <name type="scientific">Deinococcus roseus</name>
    <dbReference type="NCBI Taxonomy" id="392414"/>
    <lineage>
        <taxon>Bacteria</taxon>
        <taxon>Thermotogati</taxon>
        <taxon>Deinococcota</taxon>
        <taxon>Deinococci</taxon>
        <taxon>Deinococcales</taxon>
        <taxon>Deinococcaceae</taxon>
        <taxon>Deinococcus</taxon>
    </lineage>
</organism>
<protein>
    <recommendedName>
        <fullName evidence="3">PhzF family phenazine biosynthesis protein</fullName>
    </recommendedName>
</protein>
<evidence type="ECO:0000313" key="2">
    <source>
        <dbReference type="Proteomes" id="UP000632222"/>
    </source>
</evidence>
<keyword evidence="2" id="KW-1185">Reference proteome</keyword>
<dbReference type="InterPro" id="IPR003719">
    <property type="entry name" value="Phenazine_PhzF-like"/>
</dbReference>